<keyword evidence="4" id="KW-1185">Reference proteome</keyword>
<proteinExistence type="predicted"/>
<dbReference type="Proteomes" id="UP001595833">
    <property type="component" value="Unassembled WGS sequence"/>
</dbReference>
<evidence type="ECO:0000313" key="4">
    <source>
        <dbReference type="Proteomes" id="UP001595833"/>
    </source>
</evidence>
<feature type="transmembrane region" description="Helical" evidence="2">
    <location>
        <begin position="21"/>
        <end position="40"/>
    </location>
</feature>
<keyword evidence="2" id="KW-1133">Transmembrane helix</keyword>
<evidence type="ECO:0000256" key="1">
    <source>
        <dbReference type="SAM" id="MobiDB-lite"/>
    </source>
</evidence>
<evidence type="ECO:0000256" key="2">
    <source>
        <dbReference type="SAM" id="Phobius"/>
    </source>
</evidence>
<feature type="region of interest" description="Disordered" evidence="1">
    <location>
        <begin position="88"/>
        <end position="112"/>
    </location>
</feature>
<comment type="caution">
    <text evidence="3">The sequence shown here is derived from an EMBL/GenBank/DDBJ whole genome shotgun (WGS) entry which is preliminary data.</text>
</comment>
<keyword evidence="2" id="KW-0472">Membrane</keyword>
<protein>
    <recommendedName>
        <fullName evidence="5">Holin</fullName>
    </recommendedName>
</protein>
<feature type="transmembrane region" description="Helical" evidence="2">
    <location>
        <begin position="52"/>
        <end position="70"/>
    </location>
</feature>
<evidence type="ECO:0008006" key="5">
    <source>
        <dbReference type="Google" id="ProtNLM"/>
    </source>
</evidence>
<accession>A0ABV9XTH0</accession>
<name>A0ABV9XTH0_9PSEU</name>
<sequence>MMAPTIPADRPRPILEAFKSVGSAVSLAGSVVTALVGWGILSQVQGDAVEGLLGAIPGVVTLVTALLAAFKVVRRAEPLVTPVADPQNNAGVRLVPASAGPDGSHRITSLPE</sequence>
<organism evidence="3 4">
    <name type="scientific">Saccharothrix xinjiangensis</name>
    <dbReference type="NCBI Taxonomy" id="204798"/>
    <lineage>
        <taxon>Bacteria</taxon>
        <taxon>Bacillati</taxon>
        <taxon>Actinomycetota</taxon>
        <taxon>Actinomycetes</taxon>
        <taxon>Pseudonocardiales</taxon>
        <taxon>Pseudonocardiaceae</taxon>
        <taxon>Saccharothrix</taxon>
    </lineage>
</organism>
<reference evidence="4" key="1">
    <citation type="journal article" date="2019" name="Int. J. Syst. Evol. Microbiol.">
        <title>The Global Catalogue of Microorganisms (GCM) 10K type strain sequencing project: providing services to taxonomists for standard genome sequencing and annotation.</title>
        <authorList>
            <consortium name="The Broad Institute Genomics Platform"/>
            <consortium name="The Broad Institute Genome Sequencing Center for Infectious Disease"/>
            <person name="Wu L."/>
            <person name="Ma J."/>
        </authorList>
    </citation>
    <scope>NUCLEOTIDE SEQUENCE [LARGE SCALE GENOMIC DNA]</scope>
    <source>
        <strain evidence="4">KCTC 12848</strain>
    </source>
</reference>
<gene>
    <name evidence="3" type="ORF">ACFPFM_07720</name>
</gene>
<keyword evidence="2" id="KW-0812">Transmembrane</keyword>
<dbReference type="EMBL" id="JBHSJB010000007">
    <property type="protein sequence ID" value="MFC5053645.1"/>
    <property type="molecule type" value="Genomic_DNA"/>
</dbReference>
<evidence type="ECO:0000313" key="3">
    <source>
        <dbReference type="EMBL" id="MFC5053645.1"/>
    </source>
</evidence>
<dbReference type="RefSeq" id="WP_344036508.1">
    <property type="nucleotide sequence ID" value="NZ_BAAAKE010000005.1"/>
</dbReference>